<reference evidence="1" key="1">
    <citation type="submission" date="2021-02" db="EMBL/GenBank/DDBJ databases">
        <authorList>
            <person name="Nowell W R."/>
        </authorList>
    </citation>
    <scope>NUCLEOTIDE SEQUENCE</scope>
    <source>
        <strain evidence="1">Ploen Becks lab</strain>
    </source>
</reference>
<dbReference type="GO" id="GO:0050265">
    <property type="term" value="F:RNA uridylyltransferase activity"/>
    <property type="evidence" value="ECO:0007669"/>
    <property type="project" value="TreeGrafter"/>
</dbReference>
<keyword evidence="2" id="KW-1185">Reference proteome</keyword>
<protein>
    <submittedName>
        <fullName evidence="1">Uncharacterized protein</fullName>
    </submittedName>
</protein>
<dbReference type="PANTHER" id="PTHR12271">
    <property type="entry name" value="POLY A POLYMERASE CID PAP -RELATED"/>
    <property type="match status" value="1"/>
</dbReference>
<organism evidence="1 2">
    <name type="scientific">Brachionus calyciflorus</name>
    <dbReference type="NCBI Taxonomy" id="104777"/>
    <lineage>
        <taxon>Eukaryota</taxon>
        <taxon>Metazoa</taxon>
        <taxon>Spiralia</taxon>
        <taxon>Gnathifera</taxon>
        <taxon>Rotifera</taxon>
        <taxon>Eurotatoria</taxon>
        <taxon>Monogononta</taxon>
        <taxon>Pseudotrocha</taxon>
        <taxon>Ploima</taxon>
        <taxon>Brachionidae</taxon>
        <taxon>Brachionus</taxon>
    </lineage>
</organism>
<proteinExistence type="predicted"/>
<name>A0A814B2U1_9BILA</name>
<accession>A0A814B2U1</accession>
<evidence type="ECO:0000313" key="1">
    <source>
        <dbReference type="EMBL" id="CAF0922917.1"/>
    </source>
</evidence>
<dbReference type="OrthoDB" id="407432at2759"/>
<dbReference type="GO" id="GO:0031123">
    <property type="term" value="P:RNA 3'-end processing"/>
    <property type="evidence" value="ECO:0007669"/>
    <property type="project" value="TreeGrafter"/>
</dbReference>
<dbReference type="PANTHER" id="PTHR12271:SF66">
    <property type="entry name" value="TERMINAL URIDYLYLTRANSFERASE TAILOR"/>
    <property type="match status" value="1"/>
</dbReference>
<dbReference type="EMBL" id="CAJNOC010002268">
    <property type="protein sequence ID" value="CAF0922917.1"/>
    <property type="molecule type" value="Genomic_DNA"/>
</dbReference>
<dbReference type="SUPFAM" id="SSF81631">
    <property type="entry name" value="PAP/OAS1 substrate-binding domain"/>
    <property type="match status" value="1"/>
</dbReference>
<comment type="caution">
    <text evidence="1">The sequence shown here is derived from an EMBL/GenBank/DDBJ whole genome shotgun (WGS) entry which is preliminary data.</text>
</comment>
<dbReference type="AlphaFoldDB" id="A0A814B2U1"/>
<sequence length="308" mass="36482">MNVSNNMSFESYLGESLSSTDATGYQTQIDFFNLDDPIDLNEFQNAELEVININKKFENIRLSLPTTSEKRKRNDDEDWDLEMLPKNIIKDKIKVILEDFFLKRKLDNVKTPVELFNLPFGDKIIFKLEQVKSSSDNVESNKGGIVVRNMRYAVKTSEKTDCLKDTNKLENDTQTSLHFEYQVFTRTQKYAKHFVTLDFLIECKSFFKLSPNVCKIIDQLMIFYLQRVSPRILPCLDTVNVEISKYQNYFRDKLTFSQYVNKFYVNNKDTKTNCMTENELWIGFLDYYTRIFDFNEYKVDLRTKKQSK</sequence>
<dbReference type="Proteomes" id="UP000663879">
    <property type="component" value="Unassembled WGS sequence"/>
</dbReference>
<dbReference type="Gene3D" id="1.10.1410.10">
    <property type="match status" value="1"/>
</dbReference>
<gene>
    <name evidence="1" type="ORF">OXX778_LOCUS12482</name>
</gene>
<evidence type="ECO:0000313" key="2">
    <source>
        <dbReference type="Proteomes" id="UP000663879"/>
    </source>
</evidence>